<dbReference type="InterPro" id="IPR027417">
    <property type="entry name" value="P-loop_NTPase"/>
</dbReference>
<dbReference type="SUPFAM" id="SSF52540">
    <property type="entry name" value="P-loop containing nucleoside triphosphate hydrolases"/>
    <property type="match status" value="1"/>
</dbReference>
<feature type="domain" description="Endonuclease GajA/Old nuclease/RecF-like AAA" evidence="1">
    <location>
        <begin position="6"/>
        <end position="47"/>
    </location>
</feature>
<comment type="caution">
    <text evidence="2">The sequence shown here is derived from an EMBL/GenBank/DDBJ whole genome shotgun (WGS) entry which is preliminary data.</text>
</comment>
<proteinExistence type="predicted"/>
<gene>
    <name evidence="2" type="ORF">J8641_10535</name>
</gene>
<dbReference type="InterPro" id="IPR041685">
    <property type="entry name" value="AAA_GajA/Old/RecF-like"/>
</dbReference>
<dbReference type="RefSeq" id="WP_214038327.1">
    <property type="nucleotide sequence ID" value="NZ_JAGJWT010000011.1"/>
</dbReference>
<dbReference type="Proteomes" id="UP000708805">
    <property type="component" value="Unassembled WGS sequence"/>
</dbReference>
<evidence type="ECO:0000259" key="1">
    <source>
        <dbReference type="Pfam" id="PF13175"/>
    </source>
</evidence>
<evidence type="ECO:0000313" key="2">
    <source>
        <dbReference type="EMBL" id="MBS9341229.1"/>
    </source>
</evidence>
<dbReference type="Pfam" id="PF13175">
    <property type="entry name" value="AAA_15"/>
    <property type="match status" value="1"/>
</dbReference>
<organism evidence="2 3">
    <name type="scientific">Neisseria elongata subsp. nitroreducens</name>
    <dbReference type="NCBI Taxonomy" id="90367"/>
    <lineage>
        <taxon>Bacteria</taxon>
        <taxon>Pseudomonadati</taxon>
        <taxon>Pseudomonadota</taxon>
        <taxon>Betaproteobacteria</taxon>
        <taxon>Neisseriales</taxon>
        <taxon>Neisseriaceae</taxon>
        <taxon>Neisseria</taxon>
    </lineage>
</organism>
<feature type="non-terminal residue" evidence="2">
    <location>
        <position position="51"/>
    </location>
</feature>
<dbReference type="EMBL" id="JAGJWT010000011">
    <property type="protein sequence ID" value="MBS9341229.1"/>
    <property type="molecule type" value="Genomic_DNA"/>
</dbReference>
<reference evidence="2" key="1">
    <citation type="submission" date="2021-04" db="EMBL/GenBank/DDBJ databases">
        <title>Genomic characterization of endocarditis-associated Neisseria elongata subsp. nitroreducens.</title>
        <authorList>
            <person name="Schorner M."/>
            <person name="Passarelli-Araujo H."/>
            <person name="Scheffer M."/>
            <person name="Barazzetti F."/>
            <person name="Martins J."/>
            <person name="Machado H."/>
            <person name="Palmeiro J."/>
            <person name="Bazzo M."/>
        </authorList>
    </citation>
    <scope>NUCLEOTIDE SEQUENCE</scope>
    <source>
        <strain evidence="2">Nel_M001</strain>
    </source>
</reference>
<evidence type="ECO:0000313" key="3">
    <source>
        <dbReference type="Proteomes" id="UP000708805"/>
    </source>
</evidence>
<accession>A0A9X0ZVM1</accession>
<dbReference type="Gene3D" id="3.40.50.300">
    <property type="entry name" value="P-loop containing nucleotide triphosphate hydrolases"/>
    <property type="match status" value="1"/>
</dbReference>
<name>A0A9X0ZVM1_NEIEL</name>
<sequence length="51" mass="5524">MERSHLVRMHIKNIGCIGNDGLTVELDDIVCLVGANNAGKTTVLRAYELAV</sequence>
<protein>
    <submittedName>
        <fullName evidence="2">AAA family ATPase</fullName>
    </submittedName>
</protein>
<dbReference type="AlphaFoldDB" id="A0A9X0ZVM1"/>